<feature type="compositionally biased region" description="Polar residues" evidence="3">
    <location>
        <begin position="1133"/>
        <end position="1151"/>
    </location>
</feature>
<evidence type="ECO:0000313" key="6">
    <source>
        <dbReference type="Proteomes" id="UP000000561"/>
    </source>
</evidence>
<keyword evidence="2" id="KW-0539">Nucleus</keyword>
<sequence>MSSHNSTVAPSAVGGSIPSKRMGDDAKSDSNSQQATKRKRPQSCDICRSRKIKCVRLKVDGLDASADNRCVQCRAIDAKCTFDYVLRRPGPQSTFAKTARKEAAARTKVSAPDSHLAATPLSHSRSLTSAFVEALATQVGGASPHTQHNASAASPNDDSWYRALTASNYASGSANGTQTRSSSWSGATNFDAYLNNSMLAMTPAHFAGITAASPFGFSPQNMGSLAGASPSVSMSGSSSATPGSYAGSSWHGQPRSDAGSSRSAAPLASMLHTQPQPHQQTQAQEHPHQQQQQQQHRAAALVDHIQSFEVAAGLAGTDTRAAPLPLPIPSFSRVSSPVPMSATLPQTHQHSTQEPNQQNHQPQQIPIPSHQQQQGHCFDGSGSFAPLNTQAHADTCSATSQKNKQARSLCDVSVGPVLGPRSLDNIAPRQTFLAIISLYFHYLWPLLPIVDRPSFSHDLLNRRDERDQAFFAFVLSLTSYTLIQCPRTVIPAPWAFYRRLHRICHLTSRRMQPRVYDPPQLLHVSTLYCDHIYLGTVGKVNAGKAVLAEAVRVAYTLGLHDERKDDSRRGAAPYGLDASSFAYYQAPTANAVENELRKRLFWVLHGSSTTIAMLENEPALIHAIDACVDLPLAVDEEALARPGHIQRSPSVLHGFLIVTRLHQVMLELLESYRRDRRFPIDDLSVARSRIRYLADVLRRLQEAIDDMPEELRNPIYTHSPPEPIRRPGSALPALVTVSAHGQHAQHEQHAPLLQAIGFDAATQTALGNHVSGTSPWPWPAETFTRDGLPNAEARSSNNSSSTHSPRAGGACEANMSTRYGGAMAAGAGVERGQPAHHGLAPLAVRTPRMRTGVEARAASLTMMDMVNVFRPSPPPASASSTPVLSPMCTLHANIVTTESLVRFLLTEYRDMVTTRIRELKLRQPSHLALASCAPEDVHSQVWQEAAANLLRTFNNLPLDALASNGQSLIDKIIYVVTALLNRTSSRGVTTGFGYMSSLLATLTRLSQTRKEDSASEIEEEDAVTGERWVSQQMGGEGGAGGAGTGGTGGAGGTGAGGAGGAGDQGGSSDRGGSGSGGNSGGNSGSAGPGGAPDTDANRGARDVRGDSTLTAFAKPSDAPSVEASSPVHFAPCTRSTTGTSSVDTASTTPTERTPRRAFPKLVATNSEASSHKHSALAAPLDHASCTPPSQPCLARHRPPHARHPSIAQHA</sequence>
<dbReference type="PANTHER" id="PTHR31668">
    <property type="entry name" value="GLUCOSE TRANSPORT TRANSCRIPTION REGULATOR RGT1-RELATED-RELATED"/>
    <property type="match status" value="1"/>
</dbReference>
<dbReference type="CDD" id="cd12148">
    <property type="entry name" value="fungal_TF_MHR"/>
    <property type="match status" value="1"/>
</dbReference>
<dbReference type="GO" id="GO:0006351">
    <property type="term" value="P:DNA-templated transcription"/>
    <property type="evidence" value="ECO:0007669"/>
    <property type="project" value="InterPro"/>
</dbReference>
<dbReference type="InterPro" id="IPR001138">
    <property type="entry name" value="Zn2Cys6_DnaBD"/>
</dbReference>
<accession>A0A0D1CHF9</accession>
<dbReference type="InParanoid" id="A0A0D1CHF9"/>
<feature type="domain" description="Zn(2)-C6 fungal-type" evidence="4">
    <location>
        <begin position="43"/>
        <end position="82"/>
    </location>
</feature>
<protein>
    <recommendedName>
        <fullName evidence="4">Zn(2)-C6 fungal-type domain-containing protein</fullName>
    </recommendedName>
</protein>
<dbReference type="Pfam" id="PF04082">
    <property type="entry name" value="Fungal_trans"/>
    <property type="match status" value="1"/>
</dbReference>
<dbReference type="RefSeq" id="XP_011392093.1">
    <property type="nucleotide sequence ID" value="XM_011393791.1"/>
</dbReference>
<dbReference type="VEuPathDB" id="FungiDB:UMAG_05401"/>
<feature type="compositionally biased region" description="Low complexity" evidence="3">
    <location>
        <begin position="272"/>
        <end position="296"/>
    </location>
</feature>
<dbReference type="EMBL" id="CM003158">
    <property type="protein sequence ID" value="KIS66408.1"/>
    <property type="molecule type" value="Genomic_DNA"/>
</dbReference>
<feature type="compositionally biased region" description="Low complexity" evidence="3">
    <location>
        <begin position="226"/>
        <end position="249"/>
    </location>
</feature>
<feature type="compositionally biased region" description="Basic residues" evidence="3">
    <location>
        <begin position="1194"/>
        <end position="1203"/>
    </location>
</feature>
<organism evidence="5 6">
    <name type="scientific">Mycosarcoma maydis</name>
    <name type="common">Corn smut fungus</name>
    <name type="synonym">Ustilago maydis</name>
    <dbReference type="NCBI Taxonomy" id="5270"/>
    <lineage>
        <taxon>Eukaryota</taxon>
        <taxon>Fungi</taxon>
        <taxon>Dikarya</taxon>
        <taxon>Basidiomycota</taxon>
        <taxon>Ustilaginomycotina</taxon>
        <taxon>Ustilaginomycetes</taxon>
        <taxon>Ustilaginales</taxon>
        <taxon>Ustilaginaceae</taxon>
        <taxon>Mycosarcoma</taxon>
    </lineage>
</organism>
<dbReference type="GO" id="GO:0003677">
    <property type="term" value="F:DNA binding"/>
    <property type="evidence" value="ECO:0007669"/>
    <property type="project" value="InterPro"/>
</dbReference>
<dbReference type="OMA" id="RLHRICH"/>
<feature type="compositionally biased region" description="Gly residues" evidence="3">
    <location>
        <begin position="1034"/>
        <end position="1090"/>
    </location>
</feature>
<dbReference type="SUPFAM" id="SSF57701">
    <property type="entry name" value="Zn2/Cys6 DNA-binding domain"/>
    <property type="match status" value="1"/>
</dbReference>
<keyword evidence="1" id="KW-0479">Metal-binding</keyword>
<feature type="compositionally biased region" description="Acidic residues" evidence="3">
    <location>
        <begin position="1014"/>
        <end position="1023"/>
    </location>
</feature>
<feature type="region of interest" description="Disordered" evidence="3">
    <location>
        <begin position="1"/>
        <end position="42"/>
    </location>
</feature>
<feature type="compositionally biased region" description="Low complexity" evidence="3">
    <location>
        <begin position="353"/>
        <end position="374"/>
    </location>
</feature>
<evidence type="ECO:0000256" key="3">
    <source>
        <dbReference type="SAM" id="MobiDB-lite"/>
    </source>
</evidence>
<name>A0A0D1CHF9_MYCMD</name>
<evidence type="ECO:0000313" key="5">
    <source>
        <dbReference type="EMBL" id="KIS66408.1"/>
    </source>
</evidence>
<dbReference type="GO" id="GO:0008270">
    <property type="term" value="F:zinc ion binding"/>
    <property type="evidence" value="ECO:0007669"/>
    <property type="project" value="InterPro"/>
</dbReference>
<feature type="compositionally biased region" description="Basic and acidic residues" evidence="3">
    <location>
        <begin position="1095"/>
        <end position="1105"/>
    </location>
</feature>
<feature type="compositionally biased region" description="Polar residues" evidence="3">
    <location>
        <begin position="343"/>
        <end position="352"/>
    </location>
</feature>
<evidence type="ECO:0000256" key="1">
    <source>
        <dbReference type="ARBA" id="ARBA00022723"/>
    </source>
</evidence>
<reference evidence="5 6" key="1">
    <citation type="journal article" date="2006" name="Nature">
        <title>Insights from the genome of the biotrophic fungal plant pathogen Ustilago maydis.</title>
        <authorList>
            <person name="Kamper J."/>
            <person name="Kahmann R."/>
            <person name="Bolker M."/>
            <person name="Ma L.J."/>
            <person name="Brefort T."/>
            <person name="Saville B.J."/>
            <person name="Banuett F."/>
            <person name="Kronstad J.W."/>
            <person name="Gold S.E."/>
            <person name="Muller O."/>
            <person name="Perlin M.H."/>
            <person name="Wosten H.A."/>
            <person name="de Vries R."/>
            <person name="Ruiz-Herrera J."/>
            <person name="Reynaga-Pena C.G."/>
            <person name="Snetselaar K."/>
            <person name="McCann M."/>
            <person name="Perez-Martin J."/>
            <person name="Feldbrugge M."/>
            <person name="Basse C.W."/>
            <person name="Steinberg G."/>
            <person name="Ibeas J.I."/>
            <person name="Holloman W."/>
            <person name="Guzman P."/>
            <person name="Farman M."/>
            <person name="Stajich J.E."/>
            <person name="Sentandreu R."/>
            <person name="Gonzalez-Prieto J.M."/>
            <person name="Kennell J.C."/>
            <person name="Molina L."/>
            <person name="Schirawski J."/>
            <person name="Mendoza-Mendoza A."/>
            <person name="Greilinger D."/>
            <person name="Munch K."/>
            <person name="Rossel N."/>
            <person name="Scherer M."/>
            <person name="Vranes M."/>
            <person name="Ladendorf O."/>
            <person name="Vincon V."/>
            <person name="Fuchs U."/>
            <person name="Sandrock B."/>
            <person name="Meng S."/>
            <person name="Ho E.C."/>
            <person name="Cahill M.J."/>
            <person name="Boyce K.J."/>
            <person name="Klose J."/>
            <person name="Klosterman S.J."/>
            <person name="Deelstra H.J."/>
            <person name="Ortiz-Castellanos L."/>
            <person name="Li W."/>
            <person name="Sanchez-Alonso P."/>
            <person name="Schreier P.H."/>
            <person name="Hauser-Hahn I."/>
            <person name="Vaupel M."/>
            <person name="Koopmann E."/>
            <person name="Friedrich G."/>
            <person name="Voss H."/>
            <person name="Schluter T."/>
            <person name="Margolis J."/>
            <person name="Platt D."/>
            <person name="Swimmer C."/>
            <person name="Gnirke A."/>
            <person name="Chen F."/>
            <person name="Vysotskaia V."/>
            <person name="Mannhaupt G."/>
            <person name="Guldener U."/>
            <person name="Munsterkotter M."/>
            <person name="Haase D."/>
            <person name="Oesterheld M."/>
            <person name="Mewes H.W."/>
            <person name="Mauceli E.W."/>
            <person name="DeCaprio D."/>
            <person name="Wade C.M."/>
            <person name="Butler J."/>
            <person name="Young S."/>
            <person name="Jaffe D.B."/>
            <person name="Calvo S."/>
            <person name="Nusbaum C."/>
            <person name="Galagan J."/>
            <person name="Birren B.W."/>
        </authorList>
    </citation>
    <scope>NUCLEOTIDE SEQUENCE [LARGE SCALE GENOMIC DNA]</scope>
    <source>
        <strain evidence="6">DSM 14603 / FGSC 9021 / UM521</strain>
    </source>
</reference>
<dbReference type="Proteomes" id="UP000000561">
    <property type="component" value="Chromosome 19"/>
</dbReference>
<dbReference type="GO" id="GO:0000981">
    <property type="term" value="F:DNA-binding transcription factor activity, RNA polymerase II-specific"/>
    <property type="evidence" value="ECO:0007669"/>
    <property type="project" value="InterPro"/>
</dbReference>
<gene>
    <name evidence="5" type="ORF">UMAG_05401</name>
</gene>
<keyword evidence="6" id="KW-1185">Reference proteome</keyword>
<proteinExistence type="predicted"/>
<dbReference type="eggNOG" id="ENOG502QT79">
    <property type="taxonomic scope" value="Eukaryota"/>
</dbReference>
<dbReference type="PANTHER" id="PTHR31668:SF30">
    <property type="entry name" value="ZN(II)2CYS6 TRANSCRIPTION FACTOR (EUROFUNG)"/>
    <property type="match status" value="1"/>
</dbReference>
<feature type="region of interest" description="Disordered" evidence="3">
    <location>
        <begin position="335"/>
        <end position="384"/>
    </location>
</feature>
<dbReference type="SMART" id="SM00066">
    <property type="entry name" value="GAL4"/>
    <property type="match status" value="1"/>
</dbReference>
<dbReference type="AlphaFoldDB" id="A0A0D1CHF9"/>
<dbReference type="KEGG" id="uma:UMAG_05401"/>
<dbReference type="OrthoDB" id="4456959at2759"/>
<feature type="region of interest" description="Disordered" evidence="3">
    <location>
        <begin position="771"/>
        <end position="811"/>
    </location>
</feature>
<dbReference type="Gene3D" id="4.10.240.10">
    <property type="entry name" value="Zn(2)-C6 fungal-type DNA-binding domain"/>
    <property type="match status" value="1"/>
</dbReference>
<evidence type="ECO:0000259" key="4">
    <source>
        <dbReference type="PROSITE" id="PS50048"/>
    </source>
</evidence>
<dbReference type="GeneID" id="23565308"/>
<dbReference type="STRING" id="237631.A0A0D1CHF9"/>
<dbReference type="InterPro" id="IPR050797">
    <property type="entry name" value="Carb_Metab_Trans_Reg"/>
</dbReference>
<dbReference type="CDD" id="cd00067">
    <property type="entry name" value="GAL4"/>
    <property type="match status" value="1"/>
</dbReference>
<dbReference type="PROSITE" id="PS50048">
    <property type="entry name" value="ZN2_CY6_FUNGAL_2"/>
    <property type="match status" value="1"/>
</dbReference>
<feature type="region of interest" description="Disordered" evidence="3">
    <location>
        <begin position="226"/>
        <end position="300"/>
    </location>
</feature>
<evidence type="ECO:0000256" key="2">
    <source>
        <dbReference type="ARBA" id="ARBA00023242"/>
    </source>
</evidence>
<feature type="region of interest" description="Disordered" evidence="3">
    <location>
        <begin position="1007"/>
        <end position="1210"/>
    </location>
</feature>
<dbReference type="InterPro" id="IPR007219">
    <property type="entry name" value="XnlR_reg_dom"/>
</dbReference>
<dbReference type="InterPro" id="IPR036864">
    <property type="entry name" value="Zn2-C6_fun-type_DNA-bd_sf"/>
</dbReference>